<dbReference type="SMART" id="SM00388">
    <property type="entry name" value="HisKA"/>
    <property type="match status" value="1"/>
</dbReference>
<dbReference type="STRING" id="569882.SAMN04490248_11810"/>
<feature type="transmembrane region" description="Helical" evidence="5">
    <location>
        <begin position="84"/>
        <end position="106"/>
    </location>
</feature>
<protein>
    <recommendedName>
        <fullName evidence="2">histidine kinase</fullName>
        <ecNumber evidence="2">2.7.13.3</ecNumber>
    </recommendedName>
</protein>
<dbReference type="Proteomes" id="UP000198893">
    <property type="component" value="Unassembled WGS sequence"/>
</dbReference>
<dbReference type="CDD" id="cd00130">
    <property type="entry name" value="PAS"/>
    <property type="match status" value="2"/>
</dbReference>
<gene>
    <name evidence="10" type="ORF">SAMN04490248_11810</name>
</gene>
<evidence type="ECO:0000256" key="4">
    <source>
        <dbReference type="PROSITE-ProRule" id="PRU00169"/>
    </source>
</evidence>
<dbReference type="SUPFAM" id="SSF55785">
    <property type="entry name" value="PYP-like sensor domain (PAS domain)"/>
    <property type="match status" value="2"/>
</dbReference>
<dbReference type="InterPro" id="IPR003594">
    <property type="entry name" value="HATPase_dom"/>
</dbReference>
<evidence type="ECO:0000259" key="7">
    <source>
        <dbReference type="PROSITE" id="PS50110"/>
    </source>
</evidence>
<dbReference type="InterPro" id="IPR005467">
    <property type="entry name" value="His_kinase_dom"/>
</dbReference>
<dbReference type="InterPro" id="IPR004358">
    <property type="entry name" value="Sig_transdc_His_kin-like_C"/>
</dbReference>
<feature type="domain" description="PAC" evidence="9">
    <location>
        <begin position="192"/>
        <end position="244"/>
    </location>
</feature>
<dbReference type="InterPro" id="IPR035965">
    <property type="entry name" value="PAS-like_dom_sf"/>
</dbReference>
<dbReference type="PROSITE" id="PS50113">
    <property type="entry name" value="PAC"/>
    <property type="match status" value="1"/>
</dbReference>
<dbReference type="InterPro" id="IPR000014">
    <property type="entry name" value="PAS"/>
</dbReference>
<keyword evidence="11" id="KW-1185">Reference proteome</keyword>
<dbReference type="PRINTS" id="PR00344">
    <property type="entry name" value="BCTRLSENSOR"/>
</dbReference>
<dbReference type="SUPFAM" id="SSF52172">
    <property type="entry name" value="CheY-like"/>
    <property type="match status" value="1"/>
</dbReference>
<accession>A0A1H8U3G5</accession>
<dbReference type="InterPro" id="IPR003661">
    <property type="entry name" value="HisK_dim/P_dom"/>
</dbReference>
<name>A0A1H8U3G5_9RHOB</name>
<evidence type="ECO:0000256" key="5">
    <source>
        <dbReference type="SAM" id="Phobius"/>
    </source>
</evidence>
<keyword evidence="3 4" id="KW-0597">Phosphoprotein</keyword>
<dbReference type="InterPro" id="IPR000700">
    <property type="entry name" value="PAS-assoc_C"/>
</dbReference>
<dbReference type="SUPFAM" id="SSF47384">
    <property type="entry name" value="Homodimeric domain of signal transducing histidine kinase"/>
    <property type="match status" value="1"/>
</dbReference>
<feature type="modified residue" description="4-aspartylphosphate" evidence="4">
    <location>
        <position position="675"/>
    </location>
</feature>
<feature type="domain" description="PAS" evidence="8">
    <location>
        <begin position="241"/>
        <end position="313"/>
    </location>
</feature>
<evidence type="ECO:0000256" key="3">
    <source>
        <dbReference type="ARBA" id="ARBA00022553"/>
    </source>
</evidence>
<dbReference type="InterPro" id="IPR036097">
    <property type="entry name" value="HisK_dim/P_sf"/>
</dbReference>
<evidence type="ECO:0000313" key="10">
    <source>
        <dbReference type="EMBL" id="SEO97606.1"/>
    </source>
</evidence>
<reference evidence="10 11" key="1">
    <citation type="submission" date="2016-10" db="EMBL/GenBank/DDBJ databases">
        <authorList>
            <person name="de Groot N.N."/>
        </authorList>
    </citation>
    <scope>NUCLEOTIDE SEQUENCE [LARGE SCALE GENOMIC DNA]</scope>
    <source>
        <strain evidence="10 11">DSM 27842</strain>
    </source>
</reference>
<dbReference type="PROSITE" id="PS50112">
    <property type="entry name" value="PAS"/>
    <property type="match status" value="1"/>
</dbReference>
<dbReference type="PANTHER" id="PTHR43065">
    <property type="entry name" value="SENSOR HISTIDINE KINASE"/>
    <property type="match status" value="1"/>
</dbReference>
<comment type="catalytic activity">
    <reaction evidence="1">
        <text>ATP + protein L-histidine = ADP + protein N-phospho-L-histidine.</text>
        <dbReference type="EC" id="2.7.13.3"/>
    </reaction>
</comment>
<dbReference type="Pfam" id="PF13426">
    <property type="entry name" value="PAS_9"/>
    <property type="match status" value="1"/>
</dbReference>
<dbReference type="SMART" id="SM00086">
    <property type="entry name" value="PAC"/>
    <property type="match status" value="2"/>
</dbReference>
<keyword evidence="5" id="KW-0812">Transmembrane</keyword>
<dbReference type="InterPro" id="IPR036890">
    <property type="entry name" value="HATPase_C_sf"/>
</dbReference>
<dbReference type="Pfam" id="PF00072">
    <property type="entry name" value="Response_reg"/>
    <property type="match status" value="1"/>
</dbReference>
<evidence type="ECO:0000256" key="2">
    <source>
        <dbReference type="ARBA" id="ARBA00012438"/>
    </source>
</evidence>
<evidence type="ECO:0000259" key="9">
    <source>
        <dbReference type="PROSITE" id="PS50113"/>
    </source>
</evidence>
<dbReference type="RefSeq" id="WP_093119387.1">
    <property type="nucleotide sequence ID" value="NZ_FODS01000018.1"/>
</dbReference>
<keyword evidence="5" id="KW-1133">Transmembrane helix</keyword>
<dbReference type="NCBIfam" id="TIGR00229">
    <property type="entry name" value="sensory_box"/>
    <property type="match status" value="1"/>
</dbReference>
<feature type="domain" description="Response regulatory" evidence="7">
    <location>
        <begin position="625"/>
        <end position="744"/>
    </location>
</feature>
<dbReference type="PROSITE" id="PS50109">
    <property type="entry name" value="HIS_KIN"/>
    <property type="match status" value="1"/>
</dbReference>
<dbReference type="Pfam" id="PF02518">
    <property type="entry name" value="HATPase_c"/>
    <property type="match status" value="1"/>
</dbReference>
<dbReference type="SMART" id="SM00448">
    <property type="entry name" value="REC"/>
    <property type="match status" value="1"/>
</dbReference>
<dbReference type="EMBL" id="FODS01000018">
    <property type="protein sequence ID" value="SEO97606.1"/>
    <property type="molecule type" value="Genomic_DNA"/>
</dbReference>
<organism evidence="10 11">
    <name type="scientific">Salinihabitans flavidus</name>
    <dbReference type="NCBI Taxonomy" id="569882"/>
    <lineage>
        <taxon>Bacteria</taxon>
        <taxon>Pseudomonadati</taxon>
        <taxon>Pseudomonadota</taxon>
        <taxon>Alphaproteobacteria</taxon>
        <taxon>Rhodobacterales</taxon>
        <taxon>Roseobacteraceae</taxon>
        <taxon>Salinihabitans</taxon>
    </lineage>
</organism>
<dbReference type="GO" id="GO:0000155">
    <property type="term" value="F:phosphorelay sensor kinase activity"/>
    <property type="evidence" value="ECO:0007669"/>
    <property type="project" value="InterPro"/>
</dbReference>
<sequence length="749" mass="82137">MSYLDGDTIQVIEVMSDEVPEPPTSEQSTVDNQTKVHGSILKKLSPTWLPIIYALLGAAWILGSDYALGMLIEWSQWDVQYAQTIKGLVFVAITALSLYLIMAHYARRLTREAQAVVDAERSLRDFSDAATDWLWEMGPDMRINSISGRFTAITGDRPDAILGLSRDELIEMAVSKFAPRKDVSSTAQQPFRDLIYSYRNRAGRNFYFRLSGKPVFGHDGTFLGYRGAGSDVTREVELRMARDRLAEIIESTPDFVATAELSGKLLFINCGGRKLLGFGLNEDLTHLSMADLRPEGADTDFRKTILPAALEHGSWAGRTALRHRNGESKMVSIVLLLHTGATGDVDFLSMIARDLTEELQTEERLRRAQRMDALGQLTGGLAHDFNNLLMVMMGSAEALAERIPNDEEGQRLAESILQTGERGADLTHRLLSFSRKQALRPEPVDAWELVTAIEPLLRRTLGDRISVEAQAPEEIWTVLTDKTELETCLLNLALNARDAMPDGGKLSITLRNERVTGTGSGSIGDLPAGDYVAIDVTDTGTGIPAEILGRIFEPFFTTKGDLRGNGLGLSMVYGFARQTGGTISVSSEQNRGTTFRLILPSAHREAGAISSETDQSGLRDGAGATILVVEDDPLVRANLVAQLQHLGHRVHEADSGTEALARLESIPVLDLLLTDMVMPGGMNGQDVARKIQERRPGAAILFTTGYDDRSQVSPRDKDDETLCAPILYKPYRRPQLEQAVKEALGVGSS</sequence>
<dbReference type="InterPro" id="IPR013656">
    <property type="entry name" value="PAS_4"/>
</dbReference>
<feature type="transmembrane region" description="Helical" evidence="5">
    <location>
        <begin position="51"/>
        <end position="72"/>
    </location>
</feature>
<dbReference type="OrthoDB" id="9796100at2"/>
<evidence type="ECO:0000256" key="1">
    <source>
        <dbReference type="ARBA" id="ARBA00000085"/>
    </source>
</evidence>
<dbReference type="InterPro" id="IPR011006">
    <property type="entry name" value="CheY-like_superfamily"/>
</dbReference>
<dbReference type="SMART" id="SM00091">
    <property type="entry name" value="PAS"/>
    <property type="match status" value="2"/>
</dbReference>
<feature type="domain" description="Histidine kinase" evidence="6">
    <location>
        <begin position="380"/>
        <end position="603"/>
    </location>
</feature>
<evidence type="ECO:0000313" key="11">
    <source>
        <dbReference type="Proteomes" id="UP000198893"/>
    </source>
</evidence>
<dbReference type="PANTHER" id="PTHR43065:SF49">
    <property type="entry name" value="HISTIDINE KINASE"/>
    <property type="match status" value="1"/>
</dbReference>
<proteinExistence type="predicted"/>
<dbReference type="Gene3D" id="3.40.50.2300">
    <property type="match status" value="1"/>
</dbReference>
<dbReference type="PROSITE" id="PS50110">
    <property type="entry name" value="RESPONSE_REGULATORY"/>
    <property type="match status" value="1"/>
</dbReference>
<dbReference type="Pfam" id="PF08448">
    <property type="entry name" value="PAS_4"/>
    <property type="match status" value="1"/>
</dbReference>
<dbReference type="SMART" id="SM00387">
    <property type="entry name" value="HATPase_c"/>
    <property type="match status" value="1"/>
</dbReference>
<dbReference type="InterPro" id="IPR001610">
    <property type="entry name" value="PAC"/>
</dbReference>
<evidence type="ECO:0000259" key="6">
    <source>
        <dbReference type="PROSITE" id="PS50109"/>
    </source>
</evidence>
<evidence type="ECO:0000259" key="8">
    <source>
        <dbReference type="PROSITE" id="PS50112"/>
    </source>
</evidence>
<dbReference type="Gene3D" id="1.10.287.130">
    <property type="match status" value="1"/>
</dbReference>
<dbReference type="SUPFAM" id="SSF55874">
    <property type="entry name" value="ATPase domain of HSP90 chaperone/DNA topoisomerase II/histidine kinase"/>
    <property type="match status" value="1"/>
</dbReference>
<dbReference type="Gene3D" id="3.30.565.10">
    <property type="entry name" value="Histidine kinase-like ATPase, C-terminal domain"/>
    <property type="match status" value="1"/>
</dbReference>
<dbReference type="AlphaFoldDB" id="A0A1H8U3G5"/>
<keyword evidence="5" id="KW-0472">Membrane</keyword>
<dbReference type="InterPro" id="IPR001789">
    <property type="entry name" value="Sig_transdc_resp-reg_receiver"/>
</dbReference>
<dbReference type="Pfam" id="PF00512">
    <property type="entry name" value="HisKA"/>
    <property type="match status" value="1"/>
</dbReference>
<dbReference type="Gene3D" id="3.30.450.20">
    <property type="entry name" value="PAS domain"/>
    <property type="match status" value="2"/>
</dbReference>
<dbReference type="EC" id="2.7.13.3" evidence="2"/>